<dbReference type="Gene3D" id="3.40.50.300">
    <property type="entry name" value="P-loop containing nucleotide triphosphate hydrolases"/>
    <property type="match status" value="2"/>
</dbReference>
<dbReference type="PANTHER" id="PTHR23076">
    <property type="entry name" value="METALLOPROTEASE M41 FTSH"/>
    <property type="match status" value="1"/>
</dbReference>
<dbReference type="Proteomes" id="UP000823928">
    <property type="component" value="Unassembled WGS sequence"/>
</dbReference>
<dbReference type="InterPro" id="IPR037219">
    <property type="entry name" value="Peptidase_M41-like"/>
</dbReference>
<dbReference type="InterPro" id="IPR003593">
    <property type="entry name" value="AAA+_ATPase"/>
</dbReference>
<dbReference type="GO" id="GO:0004176">
    <property type="term" value="F:ATP-dependent peptidase activity"/>
    <property type="evidence" value="ECO:0007669"/>
    <property type="project" value="InterPro"/>
</dbReference>
<dbReference type="AlphaFoldDB" id="A0A9D1F164"/>
<dbReference type="Pfam" id="PF01434">
    <property type="entry name" value="Peptidase_M41"/>
    <property type="match status" value="1"/>
</dbReference>
<reference evidence="2" key="2">
    <citation type="journal article" date="2021" name="PeerJ">
        <title>Extensive microbial diversity within the chicken gut microbiome revealed by metagenomics and culture.</title>
        <authorList>
            <person name="Gilroy R."/>
            <person name="Ravi A."/>
            <person name="Getino M."/>
            <person name="Pursley I."/>
            <person name="Horton D.L."/>
            <person name="Alikhan N.F."/>
            <person name="Baker D."/>
            <person name="Gharbi K."/>
            <person name="Hall N."/>
            <person name="Watson M."/>
            <person name="Adriaenssens E.M."/>
            <person name="Foster-Nyarko E."/>
            <person name="Jarju S."/>
            <person name="Secka A."/>
            <person name="Antonio M."/>
            <person name="Oren A."/>
            <person name="Chaudhuri R.R."/>
            <person name="La Ragione R."/>
            <person name="Hildebrand F."/>
            <person name="Pallen M.J."/>
        </authorList>
    </citation>
    <scope>NUCLEOTIDE SEQUENCE</scope>
    <source>
        <strain evidence="2">6276</strain>
    </source>
</reference>
<dbReference type="InterPro" id="IPR003959">
    <property type="entry name" value="ATPase_AAA_core"/>
</dbReference>
<name>A0A9D1F164_9BACT</name>
<dbReference type="GO" id="GO:0005886">
    <property type="term" value="C:plasma membrane"/>
    <property type="evidence" value="ECO:0007669"/>
    <property type="project" value="TreeGrafter"/>
</dbReference>
<sequence>MYSDDISSKMIYKNAFAYGQPEYTNAKLQDDIERMDALNECLAEVLGQGYACQAVKEYLFGIFNKPNKSGPAATFLFAGYPATGKTYLAKKVAEALRIPFEYFDMSGYSDKEAATFNLFGLNKSYRSAEPGRLTQLVKEHPICIVQFDEIEKCHSIVRNHLLQMLDRGVVHDMYYEEDYSVRDCIFIFTTNAGKNAYATKNPYNISSTPISTIIKALEEEVNPSTGEYYFSKELVSRFASGKIIVFNKLRPEILKRIILKHIEEICGYNYREYNIGSRLNEDMLANILLLSQGGDADVRSLIRATKEFFNKNLQRAVEVVSDSGNGARICGMRYRFDFANAAPDIRELLTDNSKARILVFGKKAYNSIPKHIRTEAEITCTDEPITISEIRKYDPAIAIISVTGENSLKSKEIFNNLVELGIAVYVFTNDKNISLKEYLEHGATDCFDSHGYINISSWIAQAYNGIELGRATRRLFRSNKVVTFNTSYKYSKRNCIVDVTISDFKTQIAFSGGEGDLFKGQAAIPDVTFDNIIGQDEAKNELLPIVNQLKNHEEYTRNGIRIARGVILDGPPGCGKTTIAKAVANAAVLPFISLNAAEFLSKWVGEGEKKVRDIFATARKYAPAIIFLDEVDCITKDRMSVTAEHSHTDGLTNALLSQMDGFDTENAPPVFIIAATNFETGNSSKLDKAFLRRFDKKIHIGLPSVEERKMFITNELEKYNFSKVSELKVSAIAKRAVGWSLADLNLVIQNAIRHSENNGVFKLTDEVIEEAFASFNDGERKLYDEQSIRKTAFHEAGHAVVAHLFGLKPSFVTIVARNKFGGYMQYSESDKMDMSRQECLNRICTALSGRAAEKHFFGNEGITTGASEDIRSATELATQMVSIFGMEDDMLFFIELGKTSKNADVLDRVRNILSEQYKRASHMVGETADKIEKVATALIQHESLTDMELVEIVS</sequence>
<evidence type="ECO:0000313" key="2">
    <source>
        <dbReference type="EMBL" id="HIS37539.1"/>
    </source>
</evidence>
<dbReference type="Gene3D" id="1.20.58.760">
    <property type="entry name" value="Peptidase M41"/>
    <property type="match status" value="1"/>
</dbReference>
<dbReference type="GO" id="GO:0006508">
    <property type="term" value="P:proteolysis"/>
    <property type="evidence" value="ECO:0007669"/>
    <property type="project" value="InterPro"/>
</dbReference>
<dbReference type="SUPFAM" id="SSF140990">
    <property type="entry name" value="FtsH protease domain-like"/>
    <property type="match status" value="1"/>
</dbReference>
<dbReference type="InterPro" id="IPR000642">
    <property type="entry name" value="Peptidase_M41"/>
</dbReference>
<dbReference type="PANTHER" id="PTHR23076:SF97">
    <property type="entry name" value="ATP-DEPENDENT ZINC METALLOPROTEASE YME1L1"/>
    <property type="match status" value="1"/>
</dbReference>
<dbReference type="GO" id="GO:0004222">
    <property type="term" value="F:metalloendopeptidase activity"/>
    <property type="evidence" value="ECO:0007669"/>
    <property type="project" value="InterPro"/>
</dbReference>
<comment type="caution">
    <text evidence="2">The sequence shown here is derived from an EMBL/GenBank/DDBJ whole genome shotgun (WGS) entry which is preliminary data.</text>
</comment>
<reference evidence="2" key="1">
    <citation type="submission" date="2020-10" db="EMBL/GenBank/DDBJ databases">
        <authorList>
            <person name="Gilroy R."/>
        </authorList>
    </citation>
    <scope>NUCLEOTIDE SEQUENCE</scope>
    <source>
        <strain evidence="2">6276</strain>
    </source>
</reference>
<dbReference type="InterPro" id="IPR027417">
    <property type="entry name" value="P-loop_NTPase"/>
</dbReference>
<dbReference type="Pfam" id="PF07724">
    <property type="entry name" value="AAA_2"/>
    <property type="match status" value="1"/>
</dbReference>
<evidence type="ECO:0000313" key="3">
    <source>
        <dbReference type="Proteomes" id="UP000823928"/>
    </source>
</evidence>
<feature type="domain" description="AAA+ ATPase" evidence="1">
    <location>
        <begin position="562"/>
        <end position="704"/>
    </location>
</feature>
<evidence type="ECO:0000259" key="1">
    <source>
        <dbReference type="SMART" id="SM00382"/>
    </source>
</evidence>
<protein>
    <submittedName>
        <fullName evidence="2">AAA family ATPase</fullName>
    </submittedName>
</protein>
<dbReference type="PRINTS" id="PR00300">
    <property type="entry name" value="CLPPROTEASEA"/>
</dbReference>
<dbReference type="GO" id="GO:0005524">
    <property type="term" value="F:ATP binding"/>
    <property type="evidence" value="ECO:0007669"/>
    <property type="project" value="InterPro"/>
</dbReference>
<organism evidence="2 3">
    <name type="scientific">Candidatus Scatousia excrementigallinarum</name>
    <dbReference type="NCBI Taxonomy" id="2840935"/>
    <lineage>
        <taxon>Bacteria</taxon>
        <taxon>Candidatus Scatousia</taxon>
    </lineage>
</organism>
<gene>
    <name evidence="2" type="ORF">IAC10_13115</name>
</gene>
<dbReference type="GO" id="GO:0016887">
    <property type="term" value="F:ATP hydrolysis activity"/>
    <property type="evidence" value="ECO:0007669"/>
    <property type="project" value="InterPro"/>
</dbReference>
<accession>A0A9D1F164</accession>
<feature type="domain" description="AAA+ ATPase" evidence="1">
    <location>
        <begin position="71"/>
        <end position="250"/>
    </location>
</feature>
<dbReference type="SUPFAM" id="SSF52540">
    <property type="entry name" value="P-loop containing nucleoside triphosphate hydrolases"/>
    <property type="match status" value="2"/>
</dbReference>
<dbReference type="EMBL" id="DVIU01000270">
    <property type="protein sequence ID" value="HIS37539.1"/>
    <property type="molecule type" value="Genomic_DNA"/>
</dbReference>
<dbReference type="InterPro" id="IPR001270">
    <property type="entry name" value="ClpA/B"/>
</dbReference>
<dbReference type="Pfam" id="PF00004">
    <property type="entry name" value="AAA"/>
    <property type="match status" value="1"/>
</dbReference>
<dbReference type="GO" id="GO:0030163">
    <property type="term" value="P:protein catabolic process"/>
    <property type="evidence" value="ECO:0007669"/>
    <property type="project" value="TreeGrafter"/>
</dbReference>
<dbReference type="SMART" id="SM00382">
    <property type="entry name" value="AAA"/>
    <property type="match status" value="2"/>
</dbReference>
<proteinExistence type="predicted"/>